<feature type="transmembrane region" description="Helical" evidence="1">
    <location>
        <begin position="105"/>
        <end position="123"/>
    </location>
</feature>
<dbReference type="SMART" id="SM00471">
    <property type="entry name" value="HDc"/>
    <property type="match status" value="1"/>
</dbReference>
<name>A0A1G6IHL2_9BACT</name>
<dbReference type="AlphaFoldDB" id="A0A1G6IHL2"/>
<evidence type="ECO:0000256" key="1">
    <source>
        <dbReference type="SAM" id="Phobius"/>
    </source>
</evidence>
<accession>A0A1G6IHL2</accession>
<dbReference type="EMBL" id="FMYV01000001">
    <property type="protein sequence ID" value="SDC05515.1"/>
    <property type="molecule type" value="Genomic_DNA"/>
</dbReference>
<protein>
    <recommendedName>
        <fullName evidence="2">HD/PDEase domain-containing protein</fullName>
    </recommendedName>
</protein>
<dbReference type="Pfam" id="PF07698">
    <property type="entry name" value="7TM-7TMR_HD"/>
    <property type="match status" value="1"/>
</dbReference>
<gene>
    <name evidence="3" type="ORF">SAMN04488588_0368</name>
</gene>
<dbReference type="InterPro" id="IPR052722">
    <property type="entry name" value="PgpH_phosphodiesterase"/>
</dbReference>
<dbReference type="InterPro" id="IPR006675">
    <property type="entry name" value="HDIG_dom"/>
</dbReference>
<dbReference type="SUPFAM" id="SSF109604">
    <property type="entry name" value="HD-domain/PDEase-like"/>
    <property type="match status" value="1"/>
</dbReference>
<dbReference type="InterPro" id="IPR003607">
    <property type="entry name" value="HD/PDEase_dom"/>
</dbReference>
<dbReference type="Gene3D" id="1.10.3210.10">
    <property type="entry name" value="Hypothetical protein af1432"/>
    <property type="match status" value="1"/>
</dbReference>
<reference evidence="3 4" key="1">
    <citation type="submission" date="2016-10" db="EMBL/GenBank/DDBJ databases">
        <authorList>
            <person name="de Groot N.N."/>
        </authorList>
    </citation>
    <scope>NUCLEOTIDE SEQUENCE [LARGE SCALE GENOMIC DNA]</scope>
    <source>
        <strain evidence="3 4">WG14</strain>
    </source>
</reference>
<keyword evidence="1" id="KW-1133">Transmembrane helix</keyword>
<sequence length="463" mass="53989">MKKNNNMRKKGSKKAPQSLESILLRMLIFAVVGFIVEFVIWRRLSFDFQVKFNVVFQTYWFFIVEMYIEKKKMFQLHPLNYWAAFMIPLISAIMLNSFIYKYLSLYSVTALLSTLLITMLIDFDVGILSSLSFSLFFGIIYGFDITYMMIIFLPSTLVAWVSKKIVRRIEIFLPFIISSVLQIALMLLFRYTNDTNELLTILLINFFTMLISMGILPFFEYITRVYSDLGLLELGNLNHPALKKMTLHAAGTYYHSMIISNIAESATEHINGNSILARVGAYFHDIGKTWRPQFFTENQRGVNPHDNISPKMSSLILDNHVNYGKQMAKEYRLPILIEDMIIQHQGTRIKQFFYKKYYDETGIQNTDLFKYPGPIPQFKESAILMICDVTEAITRSMKDVNASVLNEKLDDLIQSLFFEGQLDDSGLSLRELQMIKGKIIRTIMEMNHKRIKYPKIDQKELKR</sequence>
<evidence type="ECO:0000313" key="3">
    <source>
        <dbReference type="EMBL" id="SDC05515.1"/>
    </source>
</evidence>
<feature type="transmembrane region" description="Helical" evidence="1">
    <location>
        <begin position="135"/>
        <end position="159"/>
    </location>
</feature>
<dbReference type="NCBIfam" id="TIGR00277">
    <property type="entry name" value="HDIG"/>
    <property type="match status" value="1"/>
</dbReference>
<feature type="transmembrane region" description="Helical" evidence="1">
    <location>
        <begin position="21"/>
        <end position="42"/>
    </location>
</feature>
<dbReference type="RefSeq" id="WP_240724321.1">
    <property type="nucleotide sequence ID" value="NZ_FMYV01000001.1"/>
</dbReference>
<evidence type="ECO:0000259" key="2">
    <source>
        <dbReference type="SMART" id="SM00471"/>
    </source>
</evidence>
<dbReference type="PANTHER" id="PTHR36442">
    <property type="entry name" value="CYCLIC-DI-AMP PHOSPHODIESTERASE PGPH"/>
    <property type="match status" value="1"/>
</dbReference>
<keyword evidence="1" id="KW-0472">Membrane</keyword>
<feature type="transmembrane region" description="Helical" evidence="1">
    <location>
        <begin position="198"/>
        <end position="219"/>
    </location>
</feature>
<dbReference type="STRING" id="28234.SAMN04488588_0368"/>
<organism evidence="3 4">
    <name type="scientific">Geotoga petraea</name>
    <dbReference type="NCBI Taxonomy" id="28234"/>
    <lineage>
        <taxon>Bacteria</taxon>
        <taxon>Thermotogati</taxon>
        <taxon>Thermotogota</taxon>
        <taxon>Thermotogae</taxon>
        <taxon>Petrotogales</taxon>
        <taxon>Petrotogaceae</taxon>
        <taxon>Geotoga</taxon>
    </lineage>
</organism>
<feature type="transmembrane region" description="Helical" evidence="1">
    <location>
        <begin position="79"/>
        <end position="99"/>
    </location>
</feature>
<dbReference type="Proteomes" id="UP000199322">
    <property type="component" value="Unassembled WGS sequence"/>
</dbReference>
<dbReference type="Pfam" id="PF01966">
    <property type="entry name" value="HD"/>
    <property type="match status" value="1"/>
</dbReference>
<evidence type="ECO:0000313" key="4">
    <source>
        <dbReference type="Proteomes" id="UP000199322"/>
    </source>
</evidence>
<dbReference type="PANTHER" id="PTHR36442:SF1">
    <property type="entry name" value="CYCLIC-DI-AMP PHOSPHODIESTERASE PGPH"/>
    <property type="match status" value="1"/>
</dbReference>
<dbReference type="InterPro" id="IPR006674">
    <property type="entry name" value="HD_domain"/>
</dbReference>
<keyword evidence="4" id="KW-1185">Reference proteome</keyword>
<feature type="domain" description="HD/PDEase" evidence="2">
    <location>
        <begin position="248"/>
        <end position="402"/>
    </location>
</feature>
<dbReference type="InterPro" id="IPR011621">
    <property type="entry name" value="Metal-dep_PHydrolase_7TM_intra"/>
</dbReference>
<feature type="transmembrane region" description="Helical" evidence="1">
    <location>
        <begin position="171"/>
        <end position="191"/>
    </location>
</feature>
<keyword evidence="1" id="KW-0812">Transmembrane</keyword>
<dbReference type="CDD" id="cd00077">
    <property type="entry name" value="HDc"/>
    <property type="match status" value="1"/>
</dbReference>
<proteinExistence type="predicted"/>